<dbReference type="PROSITE" id="PS52050">
    <property type="entry name" value="WYL"/>
    <property type="match status" value="1"/>
</dbReference>
<accession>A0A1D3UE21</accession>
<dbReference type="PANTHER" id="PTHR34580">
    <property type="match status" value="1"/>
</dbReference>
<feature type="domain" description="WCX" evidence="2">
    <location>
        <begin position="222"/>
        <end position="299"/>
    </location>
</feature>
<dbReference type="InterPro" id="IPR026881">
    <property type="entry name" value="WYL_dom"/>
</dbReference>
<dbReference type="InterPro" id="IPR057727">
    <property type="entry name" value="WCX_dom"/>
</dbReference>
<evidence type="ECO:0000313" key="4">
    <source>
        <dbReference type="Proteomes" id="UP000182057"/>
    </source>
</evidence>
<dbReference type="Proteomes" id="UP000182057">
    <property type="component" value="Unassembled WGS sequence"/>
</dbReference>
<dbReference type="AlphaFoldDB" id="A0A1D3UE21"/>
<dbReference type="Pfam" id="PF25583">
    <property type="entry name" value="WCX"/>
    <property type="match status" value="1"/>
</dbReference>
<protein>
    <submittedName>
        <fullName evidence="3">Uncharacterized protein</fullName>
    </submittedName>
</protein>
<organism evidence="3 4">
    <name type="scientific">Tannerella forsythia</name>
    <name type="common">Bacteroides forsythus</name>
    <dbReference type="NCBI Taxonomy" id="28112"/>
    <lineage>
        <taxon>Bacteria</taxon>
        <taxon>Pseudomonadati</taxon>
        <taxon>Bacteroidota</taxon>
        <taxon>Bacteroidia</taxon>
        <taxon>Bacteroidales</taxon>
        <taxon>Tannerellaceae</taxon>
        <taxon>Tannerella</taxon>
    </lineage>
</organism>
<evidence type="ECO:0000313" key="3">
    <source>
        <dbReference type="EMBL" id="SCQ18278.1"/>
    </source>
</evidence>
<sequence>MAKHQFRKYIWIIDRLYRTGGITYKELAEAWENSSLNDDGRPLPKRTFDDYKRAIEETFDLNIICNASNGYTYRIENTDDISKDHIKSWLLSSFAVNNIIQESRKLKARILFERIPSGNELLMTIIEAMQTDRRLQMTYQSFHCERPRTFLADPYCVKVSRQRWYVVVFEPECRKIRTYALDRMKRIEPTDESFVFPDTFDAETYFADAFGVIVVPEELDVETIRLKVSEAGNKRKYFRSLPLHPSQNEVERYTDYSVFEYRLYPTYDFFQEVLSHGAEVELLSPEWVRGELRYMVEEMHALYREG</sequence>
<evidence type="ECO:0000259" key="2">
    <source>
        <dbReference type="Pfam" id="PF25583"/>
    </source>
</evidence>
<dbReference type="RefSeq" id="WP_074449341.1">
    <property type="nucleotide sequence ID" value="NZ_CAUQHC010000010.1"/>
</dbReference>
<dbReference type="PANTHER" id="PTHR34580:SF9">
    <property type="entry name" value="SLL5097 PROTEIN"/>
    <property type="match status" value="1"/>
</dbReference>
<proteinExistence type="predicted"/>
<dbReference type="EMBL" id="FMMM01000016">
    <property type="protein sequence ID" value="SCQ18278.1"/>
    <property type="molecule type" value="Genomic_DNA"/>
</dbReference>
<dbReference type="InterPro" id="IPR051534">
    <property type="entry name" value="CBASS_pafABC_assoc_protein"/>
</dbReference>
<dbReference type="Pfam" id="PF13280">
    <property type="entry name" value="WYL"/>
    <property type="match status" value="1"/>
</dbReference>
<evidence type="ECO:0000259" key="1">
    <source>
        <dbReference type="Pfam" id="PF13280"/>
    </source>
</evidence>
<reference evidence="3 4" key="1">
    <citation type="submission" date="2016-09" db="EMBL/GenBank/DDBJ databases">
        <authorList>
            <person name="Capua I."/>
            <person name="De Benedictis P."/>
            <person name="Joannis T."/>
            <person name="Lombin L.H."/>
            <person name="Cattoli G."/>
        </authorList>
    </citation>
    <scope>NUCLEOTIDE SEQUENCE [LARGE SCALE GENOMIC DNA]</scope>
    <source>
        <strain evidence="3 4">UB20</strain>
    </source>
</reference>
<gene>
    <name evidence="3" type="ORF">TFUB20_00297</name>
</gene>
<dbReference type="OrthoDB" id="43316at2"/>
<feature type="domain" description="WYL" evidence="1">
    <location>
        <begin position="120"/>
        <end position="188"/>
    </location>
</feature>
<name>A0A1D3UE21_TANFO</name>